<dbReference type="Proteomes" id="UP000502421">
    <property type="component" value="Chromosome"/>
</dbReference>
<dbReference type="InterPro" id="IPR012910">
    <property type="entry name" value="Plug_dom"/>
</dbReference>
<name>A0AAE7D5R1_9BACT</name>
<keyword evidence="2 8" id="KW-0813">Transport</keyword>
<evidence type="ECO:0000256" key="7">
    <source>
        <dbReference type="ARBA" id="ARBA00023237"/>
    </source>
</evidence>
<dbReference type="Gene3D" id="2.170.130.10">
    <property type="entry name" value="TonB-dependent receptor, plug domain"/>
    <property type="match status" value="1"/>
</dbReference>
<evidence type="ECO:0000256" key="9">
    <source>
        <dbReference type="RuleBase" id="RU003357"/>
    </source>
</evidence>
<evidence type="ECO:0000256" key="8">
    <source>
        <dbReference type="PROSITE-ProRule" id="PRU01360"/>
    </source>
</evidence>
<dbReference type="GO" id="GO:0009279">
    <property type="term" value="C:cell outer membrane"/>
    <property type="evidence" value="ECO:0007669"/>
    <property type="project" value="UniProtKB-SubCell"/>
</dbReference>
<dbReference type="AlphaFoldDB" id="A0AAE7D5R1"/>
<proteinExistence type="inferred from homology"/>
<keyword evidence="7 8" id="KW-0998">Cell outer membrane</keyword>
<evidence type="ECO:0000256" key="6">
    <source>
        <dbReference type="ARBA" id="ARBA00023136"/>
    </source>
</evidence>
<dbReference type="Pfam" id="PF00593">
    <property type="entry name" value="TonB_dep_Rec_b-barrel"/>
    <property type="match status" value="1"/>
</dbReference>
<dbReference type="KEGG" id="coy:HF329_00380"/>
<keyword evidence="3 8" id="KW-1134">Transmembrane beta strand</keyword>
<gene>
    <name evidence="12" type="ORF">HF329_00380</name>
</gene>
<dbReference type="GO" id="GO:0044718">
    <property type="term" value="P:siderophore transmembrane transport"/>
    <property type="evidence" value="ECO:0007669"/>
    <property type="project" value="TreeGrafter"/>
</dbReference>
<dbReference type="Gene3D" id="2.40.170.20">
    <property type="entry name" value="TonB-dependent receptor, beta-barrel domain"/>
    <property type="match status" value="1"/>
</dbReference>
<dbReference type="PROSITE" id="PS52016">
    <property type="entry name" value="TONB_DEPENDENT_REC_3"/>
    <property type="match status" value="1"/>
</dbReference>
<reference evidence="13" key="1">
    <citation type="submission" date="2020-04" db="EMBL/GenBank/DDBJ databases">
        <authorList>
            <person name="Kittiwongwattana C."/>
        </authorList>
    </citation>
    <scope>NUCLEOTIDE SEQUENCE [LARGE SCALE GENOMIC DNA]</scope>
    <source>
        <strain evidence="13">1310</strain>
    </source>
</reference>
<protein>
    <submittedName>
        <fullName evidence="12">TonB-dependent receptor</fullName>
    </submittedName>
</protein>
<sequence>MRIQLGLLPVMIIAGLPAFSQQDASRQDSALQKDAQLKEVIVSASRRKETLDEVPSSVTILKAKDLAIQKNINNNLSDILANTVPGLGFNSNNSYNLGQTLRGRTVLVMIDGIPQSTPLRNSLRDIRSIDPGVIEQVEVIKGATAIYGNGATGGLINYITKRPATGKAFSGQTSMGANTALKDARHTGGWHVGQMLTGTVKRFDYVISGRYEQTGVMKDAKGQVLSPDYGLNELQMWNVFAKVGYNVDNRNRLELMYNYFSSKQRTDYIVKAGRFGNRDSATTGTLGVRPGEPEGTPHNHNASLHFTSQELIGGTDLDINLYMQDFSTLTPYTNFFENNGQSGIIAQKKGLRLNLNSPFVISSTWNGNLVYGADVLADKTSQVLTDGRVSVPEMNMRNLAPYLQVKSVFLQHLVLKVGARFENINIRVPAYTTIKIINYNTGGYSGGVTVNGGSLNYNAFVFNAGLRYNKLPYFKPFVSFSQGFSVPELGLILRGAKENTLADITARAVTTNNYEAGFNSTIGKLNIEGAAYISTSGLGASYVMVNGKFEVARSPERVYGFELSADYALLDKLLFGASWSYAEGKREVGDQTVYLGGDRIAPPKATAYINYTCIPGLLIRLQMLHAGNRKRFDPVNGRYSYGTGPISGFTLFNLYTGYDFDSHNSLNLGAENLFNRDYFTIPSQWQADNLTYVKGNGVRVNFSYTYRF</sequence>
<feature type="domain" description="TonB-dependent receptor plug" evidence="11">
    <location>
        <begin position="51"/>
        <end position="154"/>
    </location>
</feature>
<dbReference type="CDD" id="cd01347">
    <property type="entry name" value="ligand_gated_channel"/>
    <property type="match status" value="1"/>
</dbReference>
<dbReference type="InterPro" id="IPR000531">
    <property type="entry name" value="Beta-barrel_TonB"/>
</dbReference>
<dbReference type="InterPro" id="IPR037066">
    <property type="entry name" value="Plug_dom_sf"/>
</dbReference>
<dbReference type="InterPro" id="IPR039426">
    <property type="entry name" value="TonB-dep_rcpt-like"/>
</dbReference>
<feature type="domain" description="TonB-dependent receptor-like beta-barrel" evidence="10">
    <location>
        <begin position="243"/>
        <end position="673"/>
    </location>
</feature>
<evidence type="ECO:0000256" key="4">
    <source>
        <dbReference type="ARBA" id="ARBA00022692"/>
    </source>
</evidence>
<evidence type="ECO:0000259" key="10">
    <source>
        <dbReference type="Pfam" id="PF00593"/>
    </source>
</evidence>
<evidence type="ECO:0000313" key="13">
    <source>
        <dbReference type="Proteomes" id="UP000502421"/>
    </source>
</evidence>
<evidence type="ECO:0000256" key="2">
    <source>
        <dbReference type="ARBA" id="ARBA00022448"/>
    </source>
</evidence>
<evidence type="ECO:0000256" key="5">
    <source>
        <dbReference type="ARBA" id="ARBA00023077"/>
    </source>
</evidence>
<dbReference type="GO" id="GO:0015344">
    <property type="term" value="F:siderophore uptake transmembrane transporter activity"/>
    <property type="evidence" value="ECO:0007669"/>
    <property type="project" value="TreeGrafter"/>
</dbReference>
<comment type="subcellular location">
    <subcellularLocation>
        <location evidence="1 8">Cell outer membrane</location>
        <topology evidence="1 8">Multi-pass membrane protein</topology>
    </subcellularLocation>
</comment>
<keyword evidence="5 9" id="KW-0798">TonB box</keyword>
<dbReference type="PANTHER" id="PTHR30069">
    <property type="entry name" value="TONB-DEPENDENT OUTER MEMBRANE RECEPTOR"/>
    <property type="match status" value="1"/>
</dbReference>
<keyword evidence="4 8" id="KW-0812">Transmembrane</keyword>
<evidence type="ECO:0000259" key="11">
    <source>
        <dbReference type="Pfam" id="PF07715"/>
    </source>
</evidence>
<evidence type="ECO:0000256" key="3">
    <source>
        <dbReference type="ARBA" id="ARBA00022452"/>
    </source>
</evidence>
<dbReference type="EMBL" id="CP051205">
    <property type="protein sequence ID" value="QJB29847.1"/>
    <property type="molecule type" value="Genomic_DNA"/>
</dbReference>
<dbReference type="InterPro" id="IPR036942">
    <property type="entry name" value="Beta-barrel_TonB_sf"/>
</dbReference>
<keyword evidence="12" id="KW-0675">Receptor</keyword>
<dbReference type="SUPFAM" id="SSF56935">
    <property type="entry name" value="Porins"/>
    <property type="match status" value="1"/>
</dbReference>
<organism evidence="12 13">
    <name type="scientific">Chitinophaga oryzae</name>
    <dbReference type="NCBI Taxonomy" id="2725414"/>
    <lineage>
        <taxon>Bacteria</taxon>
        <taxon>Pseudomonadati</taxon>
        <taxon>Bacteroidota</taxon>
        <taxon>Chitinophagia</taxon>
        <taxon>Chitinophagales</taxon>
        <taxon>Chitinophagaceae</taxon>
        <taxon>Chitinophaga</taxon>
    </lineage>
</organism>
<accession>A0AAE7D5R1</accession>
<keyword evidence="6 8" id="KW-0472">Membrane</keyword>
<evidence type="ECO:0000313" key="12">
    <source>
        <dbReference type="EMBL" id="QJB29847.1"/>
    </source>
</evidence>
<dbReference type="RefSeq" id="WP_168802135.1">
    <property type="nucleotide sequence ID" value="NZ_CP051205.1"/>
</dbReference>
<dbReference type="PANTHER" id="PTHR30069:SF42">
    <property type="entry name" value="FERRIC AEROBACTIN RECEPTOR"/>
    <property type="match status" value="1"/>
</dbReference>
<evidence type="ECO:0000256" key="1">
    <source>
        <dbReference type="ARBA" id="ARBA00004571"/>
    </source>
</evidence>
<comment type="similarity">
    <text evidence="8 9">Belongs to the TonB-dependent receptor family.</text>
</comment>
<dbReference type="Pfam" id="PF07715">
    <property type="entry name" value="Plug"/>
    <property type="match status" value="1"/>
</dbReference>